<accession>A0AAV8AFJ9</accession>
<dbReference type="InterPro" id="IPR008936">
    <property type="entry name" value="Rho_GTPase_activation_prot"/>
</dbReference>
<dbReference type="InterPro" id="IPR000198">
    <property type="entry name" value="RhoGAP_dom"/>
</dbReference>
<dbReference type="PANTHER" id="PTHR45808:SF2">
    <property type="entry name" value="RHO GTPASE-ACTIVATING PROTEIN 68F"/>
    <property type="match status" value="1"/>
</dbReference>
<dbReference type="SUPFAM" id="SSF48350">
    <property type="entry name" value="GTPase activation domain, GAP"/>
    <property type="match status" value="1"/>
</dbReference>
<dbReference type="Proteomes" id="UP001146793">
    <property type="component" value="Unassembled WGS sequence"/>
</dbReference>
<dbReference type="GO" id="GO:0005737">
    <property type="term" value="C:cytoplasm"/>
    <property type="evidence" value="ECO:0007669"/>
    <property type="project" value="TreeGrafter"/>
</dbReference>
<gene>
    <name evidence="3" type="ORF">M0812_04171</name>
</gene>
<dbReference type="SMART" id="SM00324">
    <property type="entry name" value="RhoGAP"/>
    <property type="match status" value="1"/>
</dbReference>
<comment type="caution">
    <text evidence="3">The sequence shown here is derived from an EMBL/GenBank/DDBJ whole genome shotgun (WGS) entry which is preliminary data.</text>
</comment>
<name>A0AAV8AFJ9_9EUKA</name>
<reference evidence="3" key="1">
    <citation type="submission" date="2022-08" db="EMBL/GenBank/DDBJ databases">
        <title>Novel sulphate-reducing endosymbionts in the free-living metamonad Anaeramoeba.</title>
        <authorList>
            <person name="Jerlstrom-Hultqvist J."/>
            <person name="Cepicka I."/>
            <person name="Gallot-Lavallee L."/>
            <person name="Salas-Leiva D."/>
            <person name="Curtis B.A."/>
            <person name="Zahonova K."/>
            <person name="Pipaliya S."/>
            <person name="Dacks J."/>
            <person name="Roger A.J."/>
        </authorList>
    </citation>
    <scope>NUCLEOTIDE SEQUENCE</scope>
    <source>
        <strain evidence="3">Busselton2</strain>
    </source>
</reference>
<dbReference type="EMBL" id="JANTQA010000008">
    <property type="protein sequence ID" value="KAJ3452404.1"/>
    <property type="molecule type" value="Genomic_DNA"/>
</dbReference>
<dbReference type="AlphaFoldDB" id="A0AAV8AFJ9"/>
<dbReference type="PANTHER" id="PTHR45808">
    <property type="entry name" value="RHO GTPASE-ACTIVATING PROTEIN 68F"/>
    <property type="match status" value="1"/>
</dbReference>
<feature type="region of interest" description="Disordered" evidence="1">
    <location>
        <begin position="272"/>
        <end position="293"/>
    </location>
</feature>
<dbReference type="PROSITE" id="PS50238">
    <property type="entry name" value="RHOGAP"/>
    <property type="match status" value="1"/>
</dbReference>
<dbReference type="Pfam" id="PF00620">
    <property type="entry name" value="RhoGAP"/>
    <property type="match status" value="1"/>
</dbReference>
<evidence type="ECO:0000313" key="4">
    <source>
        <dbReference type="Proteomes" id="UP001146793"/>
    </source>
</evidence>
<feature type="compositionally biased region" description="Basic and acidic residues" evidence="1">
    <location>
        <begin position="276"/>
        <end position="293"/>
    </location>
</feature>
<organism evidence="3 4">
    <name type="scientific">Anaeramoeba flamelloides</name>
    <dbReference type="NCBI Taxonomy" id="1746091"/>
    <lineage>
        <taxon>Eukaryota</taxon>
        <taxon>Metamonada</taxon>
        <taxon>Anaeramoebidae</taxon>
        <taxon>Anaeramoeba</taxon>
    </lineage>
</organism>
<dbReference type="GO" id="GO:0005096">
    <property type="term" value="F:GTPase activator activity"/>
    <property type="evidence" value="ECO:0007669"/>
    <property type="project" value="TreeGrafter"/>
</dbReference>
<proteinExistence type="predicted"/>
<protein>
    <submittedName>
        <fullName evidence="3">Rho gtpase-activating protein 68f</fullName>
    </submittedName>
</protein>
<dbReference type="Gene3D" id="1.10.555.10">
    <property type="entry name" value="Rho GTPase activation protein"/>
    <property type="match status" value="1"/>
</dbReference>
<evidence type="ECO:0000259" key="2">
    <source>
        <dbReference type="PROSITE" id="PS50238"/>
    </source>
</evidence>
<feature type="domain" description="Rho-GAP" evidence="2">
    <location>
        <begin position="52"/>
        <end position="235"/>
    </location>
</feature>
<dbReference type="GO" id="GO:0007264">
    <property type="term" value="P:small GTPase-mediated signal transduction"/>
    <property type="evidence" value="ECO:0007669"/>
    <property type="project" value="TreeGrafter"/>
</dbReference>
<dbReference type="CDD" id="cd00159">
    <property type="entry name" value="RhoGAP"/>
    <property type="match status" value="1"/>
</dbReference>
<sequence>MTSKEISQEIVSNYFSHIFHGIEVREYTSTLIPMLFNKTVDQIVANSLYFGVPLPILLKRTNNQIPRIIQDSYTFIKSRNFLDSEGIFRINGSHAKIYEVVDLYNEKGEKFEILKHEGLWEYEVASILKKWFRDLPGSIWTAELKDKFLHYGETDEQEMVFGISTLLLQLPPINQEIIKQLMIFLHTVSKHKANKMDANNLSTIFAPTLFDLWLSGHKQAGIILKSMIGNPRLYWDFKIVDLDKEKEQEKEKEKVKLEIKLDPKAKIELNILDQNSEEKEKEKEKEKQQEKEKVKLEIKLDHKAKIELNILDPNSEEKSINEIQKKY</sequence>
<evidence type="ECO:0000313" key="3">
    <source>
        <dbReference type="EMBL" id="KAJ3452404.1"/>
    </source>
</evidence>
<evidence type="ECO:0000256" key="1">
    <source>
        <dbReference type="SAM" id="MobiDB-lite"/>
    </source>
</evidence>